<proteinExistence type="predicted"/>
<keyword evidence="7" id="KW-0238">DNA-binding</keyword>
<dbReference type="PANTHER" id="PTHR47704:SF1">
    <property type="entry name" value="POTASSIUM TRANSPORTER KIMA"/>
    <property type="match status" value="1"/>
</dbReference>
<dbReference type="Proteomes" id="UP000641932">
    <property type="component" value="Unassembled WGS sequence"/>
</dbReference>
<feature type="transmembrane region" description="Helical" evidence="6">
    <location>
        <begin position="327"/>
        <end position="352"/>
    </location>
</feature>
<keyword evidence="4 6" id="KW-0472">Membrane</keyword>
<reference evidence="7" key="1">
    <citation type="journal article" date="2014" name="Int. J. Syst. Evol. Microbiol.">
        <title>Complete genome sequence of Corynebacterium casei LMG S-19264T (=DSM 44701T), isolated from a smear-ripened cheese.</title>
        <authorList>
            <consortium name="US DOE Joint Genome Institute (JGI-PGF)"/>
            <person name="Walter F."/>
            <person name="Albersmeier A."/>
            <person name="Kalinowski J."/>
            <person name="Ruckert C."/>
        </authorList>
    </citation>
    <scope>NUCLEOTIDE SEQUENCE</scope>
    <source>
        <strain evidence="7">CGMCC 4.7201</strain>
    </source>
</reference>
<evidence type="ECO:0000313" key="8">
    <source>
        <dbReference type="Proteomes" id="UP000641932"/>
    </source>
</evidence>
<feature type="transmembrane region" description="Helical" evidence="6">
    <location>
        <begin position="65"/>
        <end position="84"/>
    </location>
</feature>
<dbReference type="AlphaFoldDB" id="A0A917ZTF9"/>
<feature type="transmembrane region" description="Helical" evidence="6">
    <location>
        <begin position="400"/>
        <end position="423"/>
    </location>
</feature>
<accession>A0A917ZTF9</accession>
<sequence>MSKLTDLPKRILIGRALRSDRLGETLLPKRIALPVFASDPLSSVAYAPGEVLLVLSVAGVSAYHYSPWIAVAVVVLMFTVVASYRQNVHAYPSGGGDYEVATTNLGPRAGLTVASALLVDYVLTVAVSVASGVENLGSAIGFFNEHKVLSAIGMIVVLMLMNLRGVRESGSIFAIPTYAFVAGVMIMIGWGIIRLASGDNMLAPTAHYEVHQEVSGIGGFALVFLLLRAFSSGCAALTGVEAISNGVPAFRKPKSKNAATTLALMGGLAVTMFCGIIALALNTKVRMSDHPATDILIDGKPAGPGYTQDPVIAQVASAVFGHNSIPFIFLAAVTALVLFLAANTAYNGFPVLGSILAQDRYLPRQLHTRGDRLAFSNGIVLLALFAALLVYAYGADSTRLIQLYIVGVFVSFTLSQTGMVRHWNRHLAQETDPAKRRHMVRSRAINAFGAFFTGMVLVVVLLTKFTHGAYVAVLGMVMFYAIMTGIRRHYNRVADELASAEAADDDVLPSRVHSIVLVSKLHKPTLRALAYAKLFRSDTLEAITVNVDPAETKALQREWEDRGIDVPLKILDSPYREITDPVVDYVKNLRRTSPRDVVSVYIPEYVVGHWYEHLLHNQSALRLKGRLLFKPGVMVTSVPWQLASSERRRQPRDWNAPGSVRRGEPRADSGPKRRAPERT</sequence>
<keyword evidence="2 6" id="KW-0812">Transmembrane</keyword>
<feature type="transmembrane region" description="Helical" evidence="6">
    <location>
        <begin position="444"/>
        <end position="462"/>
    </location>
</feature>
<gene>
    <name evidence="7" type="ORF">GCM10012280_38440</name>
</gene>
<feature type="transmembrane region" description="Helical" evidence="6">
    <location>
        <begin position="373"/>
        <end position="394"/>
    </location>
</feature>
<feature type="transmembrane region" description="Helical" evidence="6">
    <location>
        <begin position="217"/>
        <end position="240"/>
    </location>
</feature>
<feature type="transmembrane region" description="Helical" evidence="6">
    <location>
        <begin position="148"/>
        <end position="166"/>
    </location>
</feature>
<organism evidence="7 8">
    <name type="scientific">Wenjunlia tyrosinilytica</name>
    <dbReference type="NCBI Taxonomy" id="1544741"/>
    <lineage>
        <taxon>Bacteria</taxon>
        <taxon>Bacillati</taxon>
        <taxon>Actinomycetota</taxon>
        <taxon>Actinomycetes</taxon>
        <taxon>Kitasatosporales</taxon>
        <taxon>Streptomycetaceae</taxon>
        <taxon>Wenjunlia</taxon>
    </lineage>
</organism>
<evidence type="ECO:0000313" key="7">
    <source>
        <dbReference type="EMBL" id="GGO91186.1"/>
    </source>
</evidence>
<dbReference type="InterPro" id="IPR002293">
    <property type="entry name" value="AA/rel_permease1"/>
</dbReference>
<comment type="caution">
    <text evidence="7">The sequence shown here is derived from an EMBL/GenBank/DDBJ whole genome shotgun (WGS) entry which is preliminary data.</text>
</comment>
<feature type="transmembrane region" description="Helical" evidence="6">
    <location>
        <begin position="261"/>
        <end position="281"/>
    </location>
</feature>
<dbReference type="InterPro" id="IPR053153">
    <property type="entry name" value="APC_K+_Transporter"/>
</dbReference>
<dbReference type="GO" id="GO:0003677">
    <property type="term" value="F:DNA binding"/>
    <property type="evidence" value="ECO:0007669"/>
    <property type="project" value="UniProtKB-KW"/>
</dbReference>
<keyword evidence="3 6" id="KW-1133">Transmembrane helix</keyword>
<name>A0A917ZTF9_9ACTN</name>
<dbReference type="PANTHER" id="PTHR47704">
    <property type="entry name" value="POTASSIUM TRANSPORTER KIMA"/>
    <property type="match status" value="1"/>
</dbReference>
<feature type="compositionally biased region" description="Basic and acidic residues" evidence="5">
    <location>
        <begin position="661"/>
        <end position="679"/>
    </location>
</feature>
<keyword evidence="8" id="KW-1185">Reference proteome</keyword>
<dbReference type="Pfam" id="PF13520">
    <property type="entry name" value="AA_permease_2"/>
    <property type="match status" value="1"/>
</dbReference>
<feature type="region of interest" description="Disordered" evidence="5">
    <location>
        <begin position="645"/>
        <end position="679"/>
    </location>
</feature>
<feature type="transmembrane region" description="Helical" evidence="6">
    <location>
        <begin position="178"/>
        <end position="197"/>
    </location>
</feature>
<reference evidence="7" key="2">
    <citation type="submission" date="2020-09" db="EMBL/GenBank/DDBJ databases">
        <authorList>
            <person name="Sun Q."/>
            <person name="Zhou Y."/>
        </authorList>
    </citation>
    <scope>NUCLEOTIDE SEQUENCE</scope>
    <source>
        <strain evidence="7">CGMCC 4.7201</strain>
    </source>
</reference>
<protein>
    <submittedName>
        <fullName evidence="7">DNA-binding protein</fullName>
    </submittedName>
</protein>
<evidence type="ECO:0000256" key="6">
    <source>
        <dbReference type="SAM" id="Phobius"/>
    </source>
</evidence>
<dbReference type="Gene3D" id="1.20.1740.10">
    <property type="entry name" value="Amino acid/polyamine transporter I"/>
    <property type="match status" value="1"/>
</dbReference>
<dbReference type="GO" id="GO:0022857">
    <property type="term" value="F:transmembrane transporter activity"/>
    <property type="evidence" value="ECO:0007669"/>
    <property type="project" value="InterPro"/>
</dbReference>
<feature type="transmembrane region" description="Helical" evidence="6">
    <location>
        <begin position="105"/>
        <end position="128"/>
    </location>
</feature>
<evidence type="ECO:0000256" key="5">
    <source>
        <dbReference type="SAM" id="MobiDB-lite"/>
    </source>
</evidence>
<evidence type="ECO:0000256" key="1">
    <source>
        <dbReference type="ARBA" id="ARBA00004141"/>
    </source>
</evidence>
<dbReference type="GO" id="GO:0016020">
    <property type="term" value="C:membrane"/>
    <property type="evidence" value="ECO:0007669"/>
    <property type="project" value="UniProtKB-SubCell"/>
</dbReference>
<evidence type="ECO:0000256" key="2">
    <source>
        <dbReference type="ARBA" id="ARBA00022692"/>
    </source>
</evidence>
<evidence type="ECO:0000256" key="3">
    <source>
        <dbReference type="ARBA" id="ARBA00022989"/>
    </source>
</evidence>
<comment type="subcellular location">
    <subcellularLocation>
        <location evidence="1">Membrane</location>
        <topology evidence="1">Multi-pass membrane protein</topology>
    </subcellularLocation>
</comment>
<dbReference type="EMBL" id="BMMS01000016">
    <property type="protein sequence ID" value="GGO91186.1"/>
    <property type="molecule type" value="Genomic_DNA"/>
</dbReference>
<evidence type="ECO:0000256" key="4">
    <source>
        <dbReference type="ARBA" id="ARBA00023136"/>
    </source>
</evidence>
<feature type="transmembrane region" description="Helical" evidence="6">
    <location>
        <begin position="468"/>
        <end position="486"/>
    </location>
</feature>
<dbReference type="RefSeq" id="WP_189132958.1">
    <property type="nucleotide sequence ID" value="NZ_BMMS01000016.1"/>
</dbReference>